<feature type="transmembrane region" description="Helical" evidence="1">
    <location>
        <begin position="6"/>
        <end position="35"/>
    </location>
</feature>
<organism evidence="2 3">
    <name type="scientific">Candidatus Woesebacteria bacterium RIFCSPHIGHO2_01_FULL_39_28</name>
    <dbReference type="NCBI Taxonomy" id="1802496"/>
    <lineage>
        <taxon>Bacteria</taxon>
        <taxon>Candidatus Woeseibacteriota</taxon>
    </lineage>
</organism>
<keyword evidence="1" id="KW-0812">Transmembrane</keyword>
<evidence type="ECO:0000313" key="3">
    <source>
        <dbReference type="Proteomes" id="UP000178851"/>
    </source>
</evidence>
<sequence>MQIINAILAISGVIAFAWNVIGILPGIILAILALTTKDKEKKKKYVKWVKICFGGIALLIVVLILYALFSLLGALLGFSVSTPIPQ</sequence>
<proteinExistence type="predicted"/>
<feature type="transmembrane region" description="Helical" evidence="1">
    <location>
        <begin position="56"/>
        <end position="80"/>
    </location>
</feature>
<dbReference type="EMBL" id="MGGI01000008">
    <property type="protein sequence ID" value="OGM27059.1"/>
    <property type="molecule type" value="Genomic_DNA"/>
</dbReference>
<gene>
    <name evidence="2" type="ORF">A2627_01865</name>
</gene>
<dbReference type="AlphaFoldDB" id="A0A1F7YJK3"/>
<evidence type="ECO:0000313" key="2">
    <source>
        <dbReference type="EMBL" id="OGM27059.1"/>
    </source>
</evidence>
<dbReference type="Proteomes" id="UP000178851">
    <property type="component" value="Unassembled WGS sequence"/>
</dbReference>
<accession>A0A1F7YJK3</accession>
<evidence type="ECO:0000256" key="1">
    <source>
        <dbReference type="SAM" id="Phobius"/>
    </source>
</evidence>
<keyword evidence="1" id="KW-1133">Transmembrane helix</keyword>
<evidence type="ECO:0008006" key="4">
    <source>
        <dbReference type="Google" id="ProtNLM"/>
    </source>
</evidence>
<reference evidence="2 3" key="1">
    <citation type="journal article" date="2016" name="Nat. Commun.">
        <title>Thousands of microbial genomes shed light on interconnected biogeochemical processes in an aquifer system.</title>
        <authorList>
            <person name="Anantharaman K."/>
            <person name="Brown C.T."/>
            <person name="Hug L.A."/>
            <person name="Sharon I."/>
            <person name="Castelle C.J."/>
            <person name="Probst A.J."/>
            <person name="Thomas B.C."/>
            <person name="Singh A."/>
            <person name="Wilkins M.J."/>
            <person name="Karaoz U."/>
            <person name="Brodie E.L."/>
            <person name="Williams K.H."/>
            <person name="Hubbard S.S."/>
            <person name="Banfield J.F."/>
        </authorList>
    </citation>
    <scope>NUCLEOTIDE SEQUENCE [LARGE SCALE GENOMIC DNA]</scope>
</reference>
<keyword evidence="1" id="KW-0472">Membrane</keyword>
<protein>
    <recommendedName>
        <fullName evidence="4">DUF4190 domain-containing protein</fullName>
    </recommendedName>
</protein>
<name>A0A1F7YJK3_9BACT</name>
<comment type="caution">
    <text evidence="2">The sequence shown here is derived from an EMBL/GenBank/DDBJ whole genome shotgun (WGS) entry which is preliminary data.</text>
</comment>